<dbReference type="InterPro" id="IPR042302">
    <property type="entry name" value="E1_FCCH_sf"/>
</dbReference>
<keyword evidence="3" id="KW-0436">Ligase</keyword>
<keyword evidence="6" id="KW-1185">Reference proteome</keyword>
<dbReference type="PANTHER" id="PTHR10953">
    <property type="entry name" value="UBIQUITIN-ACTIVATING ENZYME E1"/>
    <property type="match status" value="1"/>
</dbReference>
<dbReference type="InterPro" id="IPR018965">
    <property type="entry name" value="Ub-activating_enz_E1_C"/>
</dbReference>
<dbReference type="GO" id="GO:0016567">
    <property type="term" value="P:protein ubiquitination"/>
    <property type="evidence" value="ECO:0007669"/>
    <property type="project" value="UniProtKB-UniPathway"/>
</dbReference>
<evidence type="ECO:0000313" key="5">
    <source>
        <dbReference type="EMBL" id="KRW99025.1"/>
    </source>
</evidence>
<organism evidence="5 6">
    <name type="scientific">Pseudocohnilembus persalinus</name>
    <name type="common">Ciliate</name>
    <dbReference type="NCBI Taxonomy" id="266149"/>
    <lineage>
        <taxon>Eukaryota</taxon>
        <taxon>Sar</taxon>
        <taxon>Alveolata</taxon>
        <taxon>Ciliophora</taxon>
        <taxon>Intramacronucleata</taxon>
        <taxon>Oligohymenophorea</taxon>
        <taxon>Scuticociliatia</taxon>
        <taxon>Philasterida</taxon>
        <taxon>Pseudocohnilembidae</taxon>
        <taxon>Pseudocohnilembus</taxon>
    </lineage>
</organism>
<dbReference type="Gene3D" id="3.40.50.720">
    <property type="entry name" value="NAD(P)-binding Rossmann-like Domain"/>
    <property type="match status" value="1"/>
</dbReference>
<dbReference type="Pfam" id="PF00899">
    <property type="entry name" value="ThiF"/>
    <property type="match status" value="2"/>
</dbReference>
<dbReference type="AlphaFoldDB" id="A0A0V0QA19"/>
<dbReference type="GO" id="GO:0016925">
    <property type="term" value="P:protein sumoylation"/>
    <property type="evidence" value="ECO:0007669"/>
    <property type="project" value="TreeGrafter"/>
</dbReference>
<dbReference type="EMBL" id="LDAU01000223">
    <property type="protein sequence ID" value="KRW99025.1"/>
    <property type="molecule type" value="Genomic_DNA"/>
</dbReference>
<dbReference type="OrthoDB" id="10252231at2759"/>
<gene>
    <name evidence="5" type="ORF">PPERSA_11626</name>
</gene>
<accession>A0A0V0QA19</accession>
<dbReference type="FunFam" id="2.40.30.180:FF:000002">
    <property type="entry name" value="Ubiquitin-activating enzyme E1 2"/>
    <property type="match status" value="1"/>
</dbReference>
<dbReference type="OMA" id="HESIPHN"/>
<evidence type="ECO:0000256" key="1">
    <source>
        <dbReference type="ARBA" id="ARBA00004906"/>
    </source>
</evidence>
<dbReference type="InParanoid" id="A0A0V0QA19"/>
<evidence type="ECO:0000256" key="2">
    <source>
        <dbReference type="ARBA" id="ARBA00005673"/>
    </source>
</evidence>
<dbReference type="UniPathway" id="UPA00143"/>
<sequence length="1029" mass="119944">MFNFEKEIKDLNLINRDINLFGKVYVEKLKKLKILVYGLRPLGVEIITNLSHYSPNQLAIWDENNVNIQDLGASSCYKESDVDTRLRQDVCMQYLRQINSKLNVKIEDGYKLNSQELLHQFDLVIISDVYDFKLLQEINDICRQKKPQATGLIYAGQLGLYSFLFQDFGTDFKINDRDGEDVYPYLITNITKSDPGVVTIHKDKPHNFQNGDFICINEVQGMKEVNGNEARPIKIKNEYEFTIEDTSDYQPYQKNGLVQIIKVPFRKSFQSFADYMKNPIFNQQIYQDEEGKENMIFWHQILQSVFRFYEQNKQLPKKNDQEHASLFSKICLEVFQENQENENLKFNQEKIDKQLIHNFGLIAENIFQPLSVFTGALVSKETVAFVGKYSPINQIFHINEMRLFPNDNSQLNKDETELDRYSDIRSIFGNQILQKIKDFKVAVIGSGANGCEVLRILSLLGVSAGGKGKIFVVDDAEIKKFNINVHPWIGKEELNKNKAEVACLKCKEINGQINIEAKLERASIKNNDHLDENFWSSLDLIINSSDKIDCRHYLFNKSIWFEKPLFDQKIQGLKAITQILVPFETGTEQQNLSSKNEFESKKENIFEFPYLPIHNIMWAKEQFVFFFVDTMKEISSLMKDPGLFWATYRNIMKFNPKYRTRVSIFKNILLDLEKVDLDILINYSREIYEFLYVTKINQLLNQHPPDEPGSENAFWIGYKRLPYPLHYQSMEQNSSHNALKFITISTIILAQIFNIDFNIEEKSTYVQQKLKQMYEKDQRPPYFQLEKELSDKEVENIISELSDLENFKCKNINVGNLNFEGDHLRSYYIEFLDISANIRAKCYTLQSIQKHLVEIVAFENDRTCPLTQSISASILSFELMNLLQKRKREDYRQCELDLAINKCVNEPPCQPKKHDSNQDPDTVLIPSEFTEWDKLRIYGRQTINTLINNFYEKDNIILTNILAENQLVWDQSLENQEQILDKTPAEVYKELVKNGTVGKSALELALSAKTNEGKQCIFAKVKYNIGDGE</sequence>
<dbReference type="Gene3D" id="3.40.50.12550">
    <property type="entry name" value="Ubiquitin-activating enzyme E1, inactive adenylation domain, subdomain 2"/>
    <property type="match status" value="1"/>
</dbReference>
<dbReference type="GO" id="GO:0031510">
    <property type="term" value="C:SUMO activating enzyme complex"/>
    <property type="evidence" value="ECO:0007669"/>
    <property type="project" value="TreeGrafter"/>
</dbReference>
<comment type="similarity">
    <text evidence="2">Belongs to the ubiquitin-activating E1 family.</text>
</comment>
<dbReference type="InterPro" id="IPR000594">
    <property type="entry name" value="ThiF_NAD_FAD-bd"/>
</dbReference>
<dbReference type="InterPro" id="IPR019572">
    <property type="entry name" value="UBA_E1_SCCH"/>
</dbReference>
<dbReference type="PRINTS" id="PR01849">
    <property type="entry name" value="UBIQUITINACT"/>
</dbReference>
<dbReference type="Pfam" id="PF10585">
    <property type="entry name" value="UBA_E1_SCCH"/>
    <property type="match status" value="1"/>
</dbReference>
<feature type="domain" description="Ubiquitin-activating enzyme E1 C-terminal" evidence="4">
    <location>
        <begin position="891"/>
        <end position="1021"/>
    </location>
</feature>
<protein>
    <submittedName>
        <fullName evidence="5">Molybdenum cofactor biosynthesis, MoeB</fullName>
    </submittedName>
</protein>
<dbReference type="PANTHER" id="PTHR10953:SF102">
    <property type="entry name" value="ADENYLYLTRANSFERASE AND SULFURTRANSFERASE MOCS3"/>
    <property type="match status" value="1"/>
</dbReference>
<dbReference type="Gene3D" id="1.10.10.2660">
    <property type="entry name" value="Ubiquitin-activating enzyme E1, SCCH domain"/>
    <property type="match status" value="1"/>
</dbReference>
<dbReference type="InterPro" id="IPR035985">
    <property type="entry name" value="Ubiquitin-activating_enz"/>
</dbReference>
<dbReference type="Pfam" id="PF16190">
    <property type="entry name" value="E1_FCCH"/>
    <property type="match status" value="1"/>
</dbReference>
<dbReference type="GO" id="GO:0019948">
    <property type="term" value="F:SUMO activating enzyme activity"/>
    <property type="evidence" value="ECO:0007669"/>
    <property type="project" value="TreeGrafter"/>
</dbReference>
<dbReference type="Gene3D" id="2.40.30.180">
    <property type="entry name" value="Ubiquitin-activating enzyme E1, FCCH domain"/>
    <property type="match status" value="1"/>
</dbReference>
<dbReference type="SUPFAM" id="SSF69572">
    <property type="entry name" value="Activating enzymes of the ubiquitin-like proteins"/>
    <property type="match status" value="2"/>
</dbReference>
<name>A0A0V0QA19_PSEPJ</name>
<dbReference type="Gene3D" id="3.50.50.80">
    <property type="entry name" value="Ubiquitin-activating enzyme E1, inactive adenylation domain, subdomain 1"/>
    <property type="match status" value="1"/>
</dbReference>
<dbReference type="SMART" id="SM00985">
    <property type="entry name" value="UBA_e1_C"/>
    <property type="match status" value="1"/>
</dbReference>
<dbReference type="GO" id="GO:0005737">
    <property type="term" value="C:cytoplasm"/>
    <property type="evidence" value="ECO:0007669"/>
    <property type="project" value="TreeGrafter"/>
</dbReference>
<dbReference type="InterPro" id="IPR032418">
    <property type="entry name" value="E1_FCCH"/>
</dbReference>
<evidence type="ECO:0000313" key="6">
    <source>
        <dbReference type="Proteomes" id="UP000054937"/>
    </source>
</evidence>
<dbReference type="InterPro" id="IPR000011">
    <property type="entry name" value="UBQ/SUMO-activ_enz_E1-like"/>
</dbReference>
<evidence type="ECO:0000259" key="4">
    <source>
        <dbReference type="SMART" id="SM00985"/>
    </source>
</evidence>
<comment type="pathway">
    <text evidence="1">Protein modification; protein ubiquitination.</text>
</comment>
<dbReference type="InterPro" id="IPR042063">
    <property type="entry name" value="Ubi_acti_E1_SCCH"/>
</dbReference>
<evidence type="ECO:0000256" key="3">
    <source>
        <dbReference type="ARBA" id="ARBA00022598"/>
    </source>
</evidence>
<dbReference type="Pfam" id="PF09358">
    <property type="entry name" value="E1_UFD"/>
    <property type="match status" value="1"/>
</dbReference>
<proteinExistence type="inferred from homology"/>
<dbReference type="InterPro" id="IPR042449">
    <property type="entry name" value="Ub-E1_IAD_1"/>
</dbReference>
<dbReference type="InterPro" id="IPR045886">
    <property type="entry name" value="ThiF/MoeB/HesA"/>
</dbReference>
<reference evidence="5 6" key="1">
    <citation type="journal article" date="2015" name="Sci. Rep.">
        <title>Genome of the facultative scuticociliatosis pathogen Pseudocohnilembus persalinus provides insight into its virulence through horizontal gene transfer.</title>
        <authorList>
            <person name="Xiong J."/>
            <person name="Wang G."/>
            <person name="Cheng J."/>
            <person name="Tian M."/>
            <person name="Pan X."/>
            <person name="Warren A."/>
            <person name="Jiang C."/>
            <person name="Yuan D."/>
            <person name="Miao W."/>
        </authorList>
    </citation>
    <scope>NUCLEOTIDE SEQUENCE [LARGE SCALE GENOMIC DNA]</scope>
    <source>
        <strain evidence="5">36N120E</strain>
    </source>
</reference>
<dbReference type="Proteomes" id="UP000054937">
    <property type="component" value="Unassembled WGS sequence"/>
</dbReference>
<comment type="caution">
    <text evidence="5">The sequence shown here is derived from an EMBL/GenBank/DDBJ whole genome shotgun (WGS) entry which is preliminary data.</text>
</comment>